<keyword evidence="4" id="KW-1185">Reference proteome</keyword>
<dbReference type="OrthoDB" id="447103at2759"/>
<dbReference type="SUPFAM" id="SSF48371">
    <property type="entry name" value="ARM repeat"/>
    <property type="match status" value="1"/>
</dbReference>
<feature type="region of interest" description="Disordered" evidence="2">
    <location>
        <begin position="818"/>
        <end position="843"/>
    </location>
</feature>
<sequence>MASVLSSFFQRDPKSQFPYDIPSEEQHFFDRVSIGNSFKKAEPGELATIFWDNRSSTLKQQAQKLKTMRHPNIITYLDSIETYIFQLEGTFYLVTEKCKPLELYLKEAGLSESQKEFVVSWGIFQLMVSLFDSKKSSIKIVFQNALKFMHEAKLSHENIRKGVFVTAGGDWKIGGLHLVTGFTTPQTDLNQLAIVLWEVFNGFNEAITRPQAPGKIPQRIHELYKKIGAQSASRLVVSDIIKEYRLTGGYLKNKFVDTLLFLEEFELKEASEKQSFFMHLRENIDIFPEDVAKYKILPKLILTYEYGDAGPNILIPLFKLGRLLDEAEYQRTIVPCLCKLFGSPDRTTRVKLLERIDEFAPHLTPQILNDKIFANLTSGFLDTNPAVRESTVKAMVSLAEKLNYNNLNVELMKYLARLQGGDEHGGIRTNTTICLGKIGHLLAPAKRQGILISAFTRALKDPFGPSRMASVLALSATQQFYPIVEIANRIVPSLIPLTCDPEKQVRDQAFKAIRGFLEKLEKASDNPACIPELEAGVKAGASSILDHEKVPQWASWALKSLSGKFYKGTPPPEVKPGAPQTASATSSRPVTPNSLAEKEKTSVVNKPTITKPASNDGWGDLNDGGDMFAVKDSNDSTVDDWTDINSKSNDVDDWGVGWDTPVVTATSSPIPGVKQSSSGNLAVKKPTIGRLNLPNSTSAQNKAKKAMDDNIDALLGIAAPPSSSTAVKPNSLNSLMNKSSSSITNSNSGWGFDDPLPTINNSTSQKGWDDDGWGENTSTNNVLQPTPVLQPTKAKDDKGLVISILLFQVINLEHSDSRRAEMQARNEARRKEQMERKKSAGAMKLASVEKKIDDFADW</sequence>
<dbReference type="HOGENOM" id="CLU_010392_0_0_1"/>
<gene>
    <name evidence="3" type="ORF">CAEBREN_28741</name>
</gene>
<feature type="compositionally biased region" description="Polar residues" evidence="2">
    <location>
        <begin position="602"/>
        <end position="613"/>
    </location>
</feature>
<evidence type="ECO:0000313" key="4">
    <source>
        <dbReference type="Proteomes" id="UP000008068"/>
    </source>
</evidence>
<dbReference type="Gene3D" id="1.10.510.10">
    <property type="entry name" value="Transferase(Phosphotransferase) domain 1"/>
    <property type="match status" value="1"/>
</dbReference>
<evidence type="ECO:0000313" key="3">
    <source>
        <dbReference type="EMBL" id="EGT35486.1"/>
    </source>
</evidence>
<dbReference type="InterPro" id="IPR051177">
    <property type="entry name" value="CIK-Related_Protein"/>
</dbReference>
<feature type="region of interest" description="Disordered" evidence="2">
    <location>
        <begin position="569"/>
        <end position="625"/>
    </location>
</feature>
<feature type="compositionally biased region" description="Basic and acidic residues" evidence="2">
    <location>
        <begin position="818"/>
        <end position="838"/>
    </location>
</feature>
<feature type="repeat" description="HEAT" evidence="1">
    <location>
        <begin position="490"/>
        <end position="524"/>
    </location>
</feature>
<evidence type="ECO:0008006" key="5">
    <source>
        <dbReference type="Google" id="ProtNLM"/>
    </source>
</evidence>
<feature type="region of interest" description="Disordered" evidence="2">
    <location>
        <begin position="772"/>
        <end position="792"/>
    </location>
</feature>
<dbReference type="SUPFAM" id="SSF56112">
    <property type="entry name" value="Protein kinase-like (PK-like)"/>
    <property type="match status" value="1"/>
</dbReference>
<dbReference type="EMBL" id="GL381153">
    <property type="protein sequence ID" value="EGT35486.1"/>
    <property type="molecule type" value="Genomic_DNA"/>
</dbReference>
<dbReference type="AlphaFoldDB" id="G0PLP8"/>
<proteinExistence type="predicted"/>
<feature type="compositionally biased region" description="Polar residues" evidence="2">
    <location>
        <begin position="775"/>
        <end position="789"/>
    </location>
</feature>
<evidence type="ECO:0000256" key="1">
    <source>
        <dbReference type="PROSITE-ProRule" id="PRU00103"/>
    </source>
</evidence>
<dbReference type="Proteomes" id="UP000008068">
    <property type="component" value="Unassembled WGS sequence"/>
</dbReference>
<accession>G0PLP8</accession>
<feature type="compositionally biased region" description="Low complexity" evidence="2">
    <location>
        <begin position="615"/>
        <end position="625"/>
    </location>
</feature>
<dbReference type="PROSITE" id="PS50077">
    <property type="entry name" value="HEAT_REPEAT"/>
    <property type="match status" value="1"/>
</dbReference>
<dbReference type="FunCoup" id="G0PLP8">
    <property type="interactions" value="3798"/>
</dbReference>
<reference evidence="4" key="1">
    <citation type="submission" date="2011-07" db="EMBL/GenBank/DDBJ databases">
        <authorList>
            <consortium name="Caenorhabditis brenneri Sequencing and Analysis Consortium"/>
            <person name="Wilson R.K."/>
        </authorList>
    </citation>
    <scope>NUCLEOTIDE SEQUENCE [LARGE SCALE GENOMIC DNA]</scope>
    <source>
        <strain evidence="4">PB2801</strain>
    </source>
</reference>
<name>G0PLP8_CAEBE</name>
<dbReference type="STRING" id="135651.G0PLP8"/>
<feature type="compositionally biased region" description="Polar residues" evidence="2">
    <location>
        <begin position="580"/>
        <end position="594"/>
    </location>
</feature>
<organism evidence="4">
    <name type="scientific">Caenorhabditis brenneri</name>
    <name type="common">Nematode worm</name>
    <dbReference type="NCBI Taxonomy" id="135651"/>
    <lineage>
        <taxon>Eukaryota</taxon>
        <taxon>Metazoa</taxon>
        <taxon>Ecdysozoa</taxon>
        <taxon>Nematoda</taxon>
        <taxon>Chromadorea</taxon>
        <taxon>Rhabditida</taxon>
        <taxon>Rhabditina</taxon>
        <taxon>Rhabditomorpha</taxon>
        <taxon>Rhabditoidea</taxon>
        <taxon>Rhabditidae</taxon>
        <taxon>Peloderinae</taxon>
        <taxon>Caenorhabditis</taxon>
    </lineage>
</organism>
<evidence type="ECO:0000256" key="2">
    <source>
        <dbReference type="SAM" id="MobiDB-lite"/>
    </source>
</evidence>
<dbReference type="InterPro" id="IPR016024">
    <property type="entry name" value="ARM-type_fold"/>
</dbReference>
<dbReference type="InterPro" id="IPR021133">
    <property type="entry name" value="HEAT_type_2"/>
</dbReference>
<dbReference type="PANTHER" id="PTHR12984:SF3">
    <property type="entry name" value="N-TERMINAL KINASE-LIKE PROTEIN"/>
    <property type="match status" value="1"/>
</dbReference>
<dbReference type="InterPro" id="IPR011009">
    <property type="entry name" value="Kinase-like_dom_sf"/>
</dbReference>
<dbReference type="eggNOG" id="KOG1243">
    <property type="taxonomic scope" value="Eukaryota"/>
</dbReference>
<dbReference type="InParanoid" id="G0PLP8"/>
<dbReference type="Gene3D" id="1.25.10.10">
    <property type="entry name" value="Leucine-rich Repeat Variant"/>
    <property type="match status" value="1"/>
</dbReference>
<protein>
    <recommendedName>
        <fullName evidence="5">Protein kinase domain-containing protein</fullName>
    </recommendedName>
</protein>
<dbReference type="InterPro" id="IPR011989">
    <property type="entry name" value="ARM-like"/>
</dbReference>
<dbReference type="PANTHER" id="PTHR12984">
    <property type="entry name" value="SCY1-RELATED S/T PROTEIN KINASE-LIKE"/>
    <property type="match status" value="1"/>
</dbReference>
<dbReference type="Gene3D" id="3.30.200.20">
    <property type="entry name" value="Phosphorylase Kinase, domain 1"/>
    <property type="match status" value="1"/>
</dbReference>